<evidence type="ECO:0000256" key="2">
    <source>
        <dbReference type="RuleBase" id="RU369043"/>
    </source>
</evidence>
<reference evidence="3 4" key="1">
    <citation type="journal article" date="2020" name="Nat. Food">
        <title>A phased Vanilla planifolia genome enables genetic improvement of flavour and production.</title>
        <authorList>
            <person name="Hasing T."/>
            <person name="Tang H."/>
            <person name="Brym M."/>
            <person name="Khazi F."/>
            <person name="Huang T."/>
            <person name="Chambers A.H."/>
        </authorList>
    </citation>
    <scope>NUCLEOTIDE SEQUENCE [LARGE SCALE GENOMIC DNA]</scope>
    <source>
        <tissue evidence="3">Leaf</tissue>
    </source>
</reference>
<protein>
    <recommendedName>
        <fullName evidence="2">ACT domain-containing protein ACR</fullName>
    </recommendedName>
    <alternativeName>
        <fullName evidence="2">Protein ACT DOMAIN REPEATS</fullName>
    </alternativeName>
</protein>
<accession>A0A835PZF9</accession>
<dbReference type="PANTHER" id="PTHR31096">
    <property type="entry name" value="ACT DOMAIN-CONTAINING PROTEIN ACR4-RELATED"/>
    <property type="match status" value="1"/>
</dbReference>
<dbReference type="PANTHER" id="PTHR31096:SF6">
    <property type="entry name" value="ACT DOMAIN-CONTAINING PROTEIN ACR8"/>
    <property type="match status" value="1"/>
</dbReference>
<evidence type="ECO:0000313" key="3">
    <source>
        <dbReference type="EMBL" id="KAG0461818.1"/>
    </source>
</evidence>
<comment type="function">
    <text evidence="2">Binds amino acids.</text>
</comment>
<sequence length="58" mass="6466">MEWQTSLDEYEKLVKRMNAPRVVIDNAVCPTATVVKVDSARKAGILLEAVQMLTDLTC</sequence>
<dbReference type="OrthoDB" id="782199at2759"/>
<dbReference type="AlphaFoldDB" id="A0A835PZF9"/>
<gene>
    <name evidence="3" type="ORF">HPP92_020294</name>
</gene>
<organism evidence="3 4">
    <name type="scientific">Vanilla planifolia</name>
    <name type="common">Vanilla</name>
    <dbReference type="NCBI Taxonomy" id="51239"/>
    <lineage>
        <taxon>Eukaryota</taxon>
        <taxon>Viridiplantae</taxon>
        <taxon>Streptophyta</taxon>
        <taxon>Embryophyta</taxon>
        <taxon>Tracheophyta</taxon>
        <taxon>Spermatophyta</taxon>
        <taxon>Magnoliopsida</taxon>
        <taxon>Liliopsida</taxon>
        <taxon>Asparagales</taxon>
        <taxon>Orchidaceae</taxon>
        <taxon>Vanilloideae</taxon>
        <taxon>Vanilleae</taxon>
        <taxon>Vanilla</taxon>
    </lineage>
</organism>
<dbReference type="GO" id="GO:0016597">
    <property type="term" value="F:amino acid binding"/>
    <property type="evidence" value="ECO:0007669"/>
    <property type="project" value="UniProtKB-UniRule"/>
</dbReference>
<dbReference type="EMBL" id="JADCNM010000011">
    <property type="protein sequence ID" value="KAG0461818.1"/>
    <property type="molecule type" value="Genomic_DNA"/>
</dbReference>
<evidence type="ECO:0000313" key="4">
    <source>
        <dbReference type="Proteomes" id="UP000639772"/>
    </source>
</evidence>
<dbReference type="InterPro" id="IPR040217">
    <property type="entry name" value="ACR1-12"/>
</dbReference>
<comment type="caution">
    <text evidence="3">The sequence shown here is derived from an EMBL/GenBank/DDBJ whole genome shotgun (WGS) entry which is preliminary data.</text>
</comment>
<evidence type="ECO:0000256" key="1">
    <source>
        <dbReference type="ARBA" id="ARBA00022737"/>
    </source>
</evidence>
<proteinExistence type="predicted"/>
<name>A0A835PZF9_VANPL</name>
<keyword evidence="1 2" id="KW-0677">Repeat</keyword>
<dbReference type="Proteomes" id="UP000639772">
    <property type="component" value="Chromosome 11"/>
</dbReference>